<feature type="region of interest" description="Disordered" evidence="1">
    <location>
        <begin position="107"/>
        <end position="135"/>
    </location>
</feature>
<reference evidence="2 3" key="1">
    <citation type="submission" date="2018-08" db="EMBL/GenBank/DDBJ databases">
        <title>Paenibacillus sp. M4BSY-1, whole genome shotgun sequence.</title>
        <authorList>
            <person name="Tuo L."/>
        </authorList>
    </citation>
    <scope>NUCLEOTIDE SEQUENCE [LARGE SCALE GENOMIC DNA]</scope>
    <source>
        <strain evidence="2 3">M4BSY-1</strain>
    </source>
</reference>
<organism evidence="2 3">
    <name type="scientific">Paenibacillus paeoniae</name>
    <dbReference type="NCBI Taxonomy" id="2292705"/>
    <lineage>
        <taxon>Bacteria</taxon>
        <taxon>Bacillati</taxon>
        <taxon>Bacillota</taxon>
        <taxon>Bacilli</taxon>
        <taxon>Bacillales</taxon>
        <taxon>Paenibacillaceae</taxon>
        <taxon>Paenibacillus</taxon>
    </lineage>
</organism>
<name>A0A371P095_9BACL</name>
<dbReference type="EMBL" id="QUBQ01000008">
    <property type="protein sequence ID" value="REK69344.1"/>
    <property type="molecule type" value="Genomic_DNA"/>
</dbReference>
<gene>
    <name evidence="2" type="ORF">DX130_24600</name>
</gene>
<evidence type="ECO:0000313" key="3">
    <source>
        <dbReference type="Proteomes" id="UP000261905"/>
    </source>
</evidence>
<accession>A0A371P095</accession>
<dbReference type="Proteomes" id="UP000261905">
    <property type="component" value="Unassembled WGS sequence"/>
</dbReference>
<proteinExistence type="predicted"/>
<evidence type="ECO:0000256" key="1">
    <source>
        <dbReference type="SAM" id="MobiDB-lite"/>
    </source>
</evidence>
<keyword evidence="3" id="KW-1185">Reference proteome</keyword>
<dbReference type="AlphaFoldDB" id="A0A371P095"/>
<sequence length="135" mass="15506">MTELFEQLYPVACSCGVDSVRFWNMSYGEILAAINGYQERQKYDMQMQAVMGYRQAQLIGSLVSKLMGGKHKAPTLQDAYPGVFPEEVLQRKQQDWRVMKERIAAHGDQYKRKRGERRDAGGTTDTDHGRNWPTT</sequence>
<protein>
    <submittedName>
        <fullName evidence="2">Uncharacterized protein</fullName>
    </submittedName>
</protein>
<comment type="caution">
    <text evidence="2">The sequence shown here is derived from an EMBL/GenBank/DDBJ whole genome shotgun (WGS) entry which is preliminary data.</text>
</comment>
<evidence type="ECO:0000313" key="2">
    <source>
        <dbReference type="EMBL" id="REK69344.1"/>
    </source>
</evidence>